<dbReference type="AlphaFoldDB" id="A0A1I5TDI3"/>
<dbReference type="RefSeq" id="WP_143076947.1">
    <property type="nucleotide sequence ID" value="NZ_FOXI01000009.1"/>
</dbReference>
<dbReference type="Proteomes" id="UP000183769">
    <property type="component" value="Unassembled WGS sequence"/>
</dbReference>
<keyword evidence="2" id="KW-1185">Reference proteome</keyword>
<dbReference type="OrthoDB" id="194758at2157"/>
<evidence type="ECO:0000313" key="1">
    <source>
        <dbReference type="EMBL" id="SFP81105.1"/>
    </source>
</evidence>
<evidence type="ECO:0008006" key="3">
    <source>
        <dbReference type="Google" id="ProtNLM"/>
    </source>
</evidence>
<proteinExistence type="predicted"/>
<sequence length="216" mass="24753">MLVAKSNTLQQAVLGTELHPETCETDRQLIGDIRCLICGKPVKYNHDRGNDLFGCFRHADGSSDCFASDGSSKEHRLAVEVTAKDLYNHIQEVAGPPVEIDVEKWVGERPSFVITDIRISRPLKIAVEVYYMINALGLHRRLETMFDNDYRAYLIFHPGGRHSVDRVERHIHKITSLQVGRFDRATFDVAFGDLFTKERIDLSNLNEERLPRYIVR</sequence>
<name>A0A1I5TDI3_9EURY</name>
<evidence type="ECO:0000313" key="2">
    <source>
        <dbReference type="Proteomes" id="UP000183769"/>
    </source>
</evidence>
<protein>
    <recommendedName>
        <fullName evidence="3">Competence protein CoiA-like family protein</fullName>
    </recommendedName>
</protein>
<dbReference type="EMBL" id="FOXI01000009">
    <property type="protein sequence ID" value="SFP81105.1"/>
    <property type="molecule type" value="Genomic_DNA"/>
</dbReference>
<organism evidence="1 2">
    <name type="scientific">Halolamina pelagica</name>
    <dbReference type="NCBI Taxonomy" id="699431"/>
    <lineage>
        <taxon>Archaea</taxon>
        <taxon>Methanobacteriati</taxon>
        <taxon>Methanobacteriota</taxon>
        <taxon>Stenosarchaea group</taxon>
        <taxon>Halobacteria</taxon>
        <taxon>Halobacteriales</taxon>
        <taxon>Haloferacaceae</taxon>
    </lineage>
</organism>
<reference evidence="2" key="1">
    <citation type="submission" date="2016-10" db="EMBL/GenBank/DDBJ databases">
        <authorList>
            <person name="Varghese N."/>
            <person name="Submissions S."/>
        </authorList>
    </citation>
    <scope>NUCLEOTIDE SEQUENCE [LARGE SCALE GENOMIC DNA]</scope>
    <source>
        <strain evidence="2">CGMCC 1.10329</strain>
    </source>
</reference>
<accession>A0A1I5TDI3</accession>
<gene>
    <name evidence="1" type="ORF">SAMN05216277_10929</name>
</gene>